<evidence type="ECO:0000313" key="2">
    <source>
        <dbReference type="Proteomes" id="UP001219525"/>
    </source>
</evidence>
<evidence type="ECO:0000313" key="1">
    <source>
        <dbReference type="EMBL" id="KAJ7210393.1"/>
    </source>
</evidence>
<gene>
    <name evidence="1" type="ORF">GGX14DRAFT_625388</name>
</gene>
<dbReference type="SUPFAM" id="SSF48452">
    <property type="entry name" value="TPR-like"/>
    <property type="match status" value="2"/>
</dbReference>
<comment type="caution">
    <text evidence="1">The sequence shown here is derived from an EMBL/GenBank/DDBJ whole genome shotgun (WGS) entry which is preliminary data.</text>
</comment>
<reference evidence="1" key="1">
    <citation type="submission" date="2023-03" db="EMBL/GenBank/DDBJ databases">
        <title>Massive genome expansion in bonnet fungi (Mycena s.s.) driven by repeated elements and novel gene families across ecological guilds.</title>
        <authorList>
            <consortium name="Lawrence Berkeley National Laboratory"/>
            <person name="Harder C.B."/>
            <person name="Miyauchi S."/>
            <person name="Viragh M."/>
            <person name="Kuo A."/>
            <person name="Thoen E."/>
            <person name="Andreopoulos B."/>
            <person name="Lu D."/>
            <person name="Skrede I."/>
            <person name="Drula E."/>
            <person name="Henrissat B."/>
            <person name="Morin E."/>
            <person name="Kohler A."/>
            <person name="Barry K."/>
            <person name="LaButti K."/>
            <person name="Morin E."/>
            <person name="Salamov A."/>
            <person name="Lipzen A."/>
            <person name="Mereny Z."/>
            <person name="Hegedus B."/>
            <person name="Baldrian P."/>
            <person name="Stursova M."/>
            <person name="Weitz H."/>
            <person name="Taylor A."/>
            <person name="Grigoriev I.V."/>
            <person name="Nagy L.G."/>
            <person name="Martin F."/>
            <person name="Kauserud H."/>
        </authorList>
    </citation>
    <scope>NUCLEOTIDE SEQUENCE</scope>
    <source>
        <strain evidence="1">9144</strain>
    </source>
</reference>
<protein>
    <recommendedName>
        <fullName evidence="3">TPR-like protein</fullName>
    </recommendedName>
</protein>
<evidence type="ECO:0008006" key="3">
    <source>
        <dbReference type="Google" id="ProtNLM"/>
    </source>
</evidence>
<accession>A0AAD6VI63</accession>
<name>A0AAD6VI63_9AGAR</name>
<keyword evidence="2" id="KW-1185">Reference proteome</keyword>
<organism evidence="1 2">
    <name type="scientific">Mycena pura</name>
    <dbReference type="NCBI Taxonomy" id="153505"/>
    <lineage>
        <taxon>Eukaryota</taxon>
        <taxon>Fungi</taxon>
        <taxon>Dikarya</taxon>
        <taxon>Basidiomycota</taxon>
        <taxon>Agaricomycotina</taxon>
        <taxon>Agaricomycetes</taxon>
        <taxon>Agaricomycetidae</taxon>
        <taxon>Agaricales</taxon>
        <taxon>Marasmiineae</taxon>
        <taxon>Mycenaceae</taxon>
        <taxon>Mycena</taxon>
    </lineage>
</organism>
<sequence length="795" mass="89083">MPSLPSATQIRLTSITACLKAAVNTVNILADNPISATTESLTKVIEASLVLVPSKGINSRRWWYFMQSSLSVTLHKIYTFVEAQQDGNKIKILLRLSEMSTLLKDCKTGLQNAFDALKVWKWSSLPDDVHSSSGMLGFPNTYEKSKVVYDILSLIWFQITMRGAERPAQVCWTRPFLQPLSPLDYDAAQKTFIDIAGEIHDSNDVDKILHLTNNMPLAIDLMAHLVDSEGCATVLSRWDTEKTSLVSDGYDRRSNLNMSIALSLSSPRVASVSGTQYLLSLLSMLPDGLSDIELRKSNFPIHNILECKATLLRTSLAYNSTQKRLKVLVPIQEHMQIYHPGSAQSLTVDPLFQHYRELLELYKKHKGPMLAGQVTMSFANIQSLLSFRIQQQQLDHGQTIYSAIYLNNCSRQIGLRTVVPLIDLVAASLPTPSDHGLEVLILSELFSATYSGKTHRAEALIEQALRHFPYFNDSNVKCRFYNSVALYYRLQNDLTLAAEFHQKGLCLSVSTGQTGQQSTALVGLAWIKWRLGEYVTGKALACESQKVAQLSADLRREAHALSIEAACLMNLGSYPKAIVQFERAQSLFTLCDMTGGLVAQNIMNNLAEIYNTQSEYIRARDIHARLLSCAVEQNTYFVARSCLDLAEIDISLDTPIQDVQKNIDTARPLFEKFGYSLGLTLCDAIQANLYLRERNMSAAKQGLERVLRLTLGKYSDMTTYCLESLGDIKRWSSIYWTYIWPTALLVHALKAKQNLVIYKALQFLGDFFLVEGDQTTATGLFTIALDAFTHMDIHK</sequence>
<dbReference type="EMBL" id="JARJCW010000028">
    <property type="protein sequence ID" value="KAJ7210393.1"/>
    <property type="molecule type" value="Genomic_DNA"/>
</dbReference>
<dbReference type="Gene3D" id="1.25.40.10">
    <property type="entry name" value="Tetratricopeptide repeat domain"/>
    <property type="match status" value="1"/>
</dbReference>
<proteinExistence type="predicted"/>
<dbReference type="Proteomes" id="UP001219525">
    <property type="component" value="Unassembled WGS sequence"/>
</dbReference>
<dbReference type="InterPro" id="IPR011990">
    <property type="entry name" value="TPR-like_helical_dom_sf"/>
</dbReference>
<dbReference type="AlphaFoldDB" id="A0AAD6VI63"/>